<dbReference type="SUPFAM" id="SSF53474">
    <property type="entry name" value="alpha/beta-Hydrolases"/>
    <property type="match status" value="1"/>
</dbReference>
<dbReference type="AlphaFoldDB" id="A0A1V9YR83"/>
<feature type="domain" description="Peptidase S33 tripeptidyl aminopeptidase-like C-terminal" evidence="4">
    <location>
        <begin position="339"/>
        <end position="409"/>
    </location>
</feature>
<dbReference type="Pfam" id="PF00561">
    <property type="entry name" value="Abhydrolase_1"/>
    <property type="match status" value="1"/>
</dbReference>
<dbReference type="EMBL" id="JNBR01001405">
    <property type="protein sequence ID" value="OQR88187.1"/>
    <property type="molecule type" value="Genomic_DNA"/>
</dbReference>
<dbReference type="Proteomes" id="UP000243579">
    <property type="component" value="Unassembled WGS sequence"/>
</dbReference>
<evidence type="ECO:0000259" key="4">
    <source>
        <dbReference type="Pfam" id="PF08386"/>
    </source>
</evidence>
<dbReference type="Gene3D" id="3.40.50.1820">
    <property type="entry name" value="alpha/beta hydrolase"/>
    <property type="match status" value="1"/>
</dbReference>
<gene>
    <name evidence="5" type="ORF">ACHHYP_07288</name>
</gene>
<accession>A0A1V9YR83</accession>
<name>A0A1V9YR83_ACHHY</name>
<feature type="domain" description="AB hydrolase-1" evidence="3">
    <location>
        <begin position="112"/>
        <end position="228"/>
    </location>
</feature>
<dbReference type="PANTHER" id="PTHR43248:SF25">
    <property type="entry name" value="AB HYDROLASE-1 DOMAIN-CONTAINING PROTEIN-RELATED"/>
    <property type="match status" value="1"/>
</dbReference>
<dbReference type="GO" id="GO:0016787">
    <property type="term" value="F:hydrolase activity"/>
    <property type="evidence" value="ECO:0007669"/>
    <property type="project" value="UniProtKB-KW"/>
</dbReference>
<proteinExistence type="inferred from homology"/>
<comment type="similarity">
    <text evidence="1">Belongs to the peptidase S33 family.</text>
</comment>
<dbReference type="OrthoDB" id="425534at2759"/>
<dbReference type="InterPro" id="IPR000073">
    <property type="entry name" value="AB_hydrolase_1"/>
</dbReference>
<keyword evidence="6" id="KW-1185">Reference proteome</keyword>
<evidence type="ECO:0000256" key="2">
    <source>
        <dbReference type="ARBA" id="ARBA00022801"/>
    </source>
</evidence>
<dbReference type="InterPro" id="IPR029058">
    <property type="entry name" value="AB_hydrolase_fold"/>
</dbReference>
<evidence type="ECO:0000256" key="1">
    <source>
        <dbReference type="ARBA" id="ARBA00010088"/>
    </source>
</evidence>
<dbReference type="PANTHER" id="PTHR43248">
    <property type="entry name" value="2-SUCCINYL-6-HYDROXY-2,4-CYCLOHEXADIENE-1-CARBOXYLATE SYNTHASE"/>
    <property type="match status" value="1"/>
</dbReference>
<dbReference type="Pfam" id="PF08386">
    <property type="entry name" value="Abhydrolase_4"/>
    <property type="match status" value="1"/>
</dbReference>
<evidence type="ECO:0000259" key="3">
    <source>
        <dbReference type="Pfam" id="PF00561"/>
    </source>
</evidence>
<evidence type="ECO:0000313" key="6">
    <source>
        <dbReference type="Proteomes" id="UP000243579"/>
    </source>
</evidence>
<dbReference type="InterPro" id="IPR051601">
    <property type="entry name" value="Serine_prot/Carboxylest_S33"/>
</dbReference>
<sequence length="443" mass="46831">MHIPLAFFVISTVMMNLSRLLVLYLQVLPTSILDTSFALWRATSSARDSFDWQPCSGLENDPRYECGLMHVAVDPMASNAGTLRLHVQRYRAVDSIGTIFVHRGGASAMLASASMSVLLGGRHDILAFDPRGTGLSENPCAPMTECKHRSMSHVAADLNAVQLALHLDQLDFYGISIGTVLGQVYASEFPDAVGRLALDAPVDATELVDEWPVGDVEAAFEAFAAECETAGPGGCPLADAMTPRPYLAARLNRFLEQLAEGTPGTGCIARRAIARALAAPHAWPVLAGDLDAFMKSHAPPEAWGNASDCTALSGQENWATVSASASFTSATALSTAVVRPGHTPLLILSAEVDPVTSRRSAEALATKWGVHAALVVRDGVGHGAAIGQPSACVRKALGCFFSTGVMPASKRCPVDARPFQLQLEALVDQNVIAMYVVASAVLP</sequence>
<evidence type="ECO:0000313" key="5">
    <source>
        <dbReference type="EMBL" id="OQR88187.1"/>
    </source>
</evidence>
<keyword evidence="2" id="KW-0378">Hydrolase</keyword>
<reference evidence="5 6" key="1">
    <citation type="journal article" date="2014" name="Genome Biol. Evol.">
        <title>The secreted proteins of Achlya hypogyna and Thraustotheca clavata identify the ancestral oomycete secretome and reveal gene acquisitions by horizontal gene transfer.</title>
        <authorList>
            <person name="Misner I."/>
            <person name="Blouin N."/>
            <person name="Leonard G."/>
            <person name="Richards T.A."/>
            <person name="Lane C.E."/>
        </authorList>
    </citation>
    <scope>NUCLEOTIDE SEQUENCE [LARGE SCALE GENOMIC DNA]</scope>
    <source>
        <strain evidence="5 6">ATCC 48635</strain>
    </source>
</reference>
<comment type="caution">
    <text evidence="5">The sequence shown here is derived from an EMBL/GenBank/DDBJ whole genome shotgun (WGS) entry which is preliminary data.</text>
</comment>
<protein>
    <submittedName>
        <fullName evidence="5">Uncharacterized protein</fullName>
    </submittedName>
</protein>
<dbReference type="InterPro" id="IPR013595">
    <property type="entry name" value="Pept_S33_TAP-like_C"/>
</dbReference>
<organism evidence="5 6">
    <name type="scientific">Achlya hypogyna</name>
    <name type="common">Oomycete</name>
    <name type="synonym">Protoachlya hypogyna</name>
    <dbReference type="NCBI Taxonomy" id="1202772"/>
    <lineage>
        <taxon>Eukaryota</taxon>
        <taxon>Sar</taxon>
        <taxon>Stramenopiles</taxon>
        <taxon>Oomycota</taxon>
        <taxon>Saprolegniomycetes</taxon>
        <taxon>Saprolegniales</taxon>
        <taxon>Achlyaceae</taxon>
        <taxon>Achlya</taxon>
    </lineage>
</organism>